<dbReference type="Proteomes" id="UP000273022">
    <property type="component" value="Unassembled WGS sequence"/>
</dbReference>
<dbReference type="EMBL" id="QYYH01000162">
    <property type="protein sequence ID" value="RJY06464.1"/>
    <property type="molecule type" value="Genomic_DNA"/>
</dbReference>
<keyword evidence="1" id="KW-0472">Membrane</keyword>
<protein>
    <submittedName>
        <fullName evidence="2">Uncharacterized protein</fullName>
    </submittedName>
</protein>
<organism evidence="2 3">
    <name type="scientific">Parashewanella spongiae</name>
    <dbReference type="NCBI Taxonomy" id="342950"/>
    <lineage>
        <taxon>Bacteria</taxon>
        <taxon>Pseudomonadati</taxon>
        <taxon>Pseudomonadota</taxon>
        <taxon>Gammaproteobacteria</taxon>
        <taxon>Alteromonadales</taxon>
        <taxon>Shewanellaceae</taxon>
        <taxon>Parashewanella</taxon>
    </lineage>
</organism>
<accession>A0A3A6TAP9</accession>
<keyword evidence="1" id="KW-0812">Transmembrane</keyword>
<gene>
    <name evidence="2" type="ORF">D5R81_17705</name>
</gene>
<reference evidence="2 3" key="1">
    <citation type="submission" date="2018-09" db="EMBL/GenBank/DDBJ databases">
        <title>Phylogeny of the Shewanellaceae, and recommendation for two new genera, Pseudoshewanella and Parashewanella.</title>
        <authorList>
            <person name="Wang G."/>
        </authorList>
    </citation>
    <scope>NUCLEOTIDE SEQUENCE [LARGE SCALE GENOMIC DNA]</scope>
    <source>
        <strain evidence="2 3">KCTC 22492</strain>
    </source>
</reference>
<proteinExistence type="predicted"/>
<name>A0A3A6TAP9_9GAMM</name>
<feature type="transmembrane region" description="Helical" evidence="1">
    <location>
        <begin position="95"/>
        <end position="112"/>
    </location>
</feature>
<keyword evidence="1" id="KW-1133">Transmembrane helix</keyword>
<comment type="caution">
    <text evidence="2">The sequence shown here is derived from an EMBL/GenBank/DDBJ whole genome shotgun (WGS) entry which is preliminary data.</text>
</comment>
<evidence type="ECO:0000313" key="2">
    <source>
        <dbReference type="EMBL" id="RJY06464.1"/>
    </source>
</evidence>
<sequence length="113" mass="13113">MVRFKYQVDQDDIELQTSSWSGMERLLFNGKVISSRLNFNPFSNHDIALSNGHKCRFQLLVDPSSQQLICRIYKKEQLVASLKQSKKSYSKNLKYLQYGLLFICFATVLIVSI</sequence>
<evidence type="ECO:0000313" key="3">
    <source>
        <dbReference type="Proteomes" id="UP000273022"/>
    </source>
</evidence>
<keyword evidence="3" id="KW-1185">Reference proteome</keyword>
<evidence type="ECO:0000256" key="1">
    <source>
        <dbReference type="SAM" id="Phobius"/>
    </source>
</evidence>
<dbReference type="AlphaFoldDB" id="A0A3A6TAP9"/>